<feature type="transmembrane region" description="Helical" evidence="2">
    <location>
        <begin position="85"/>
        <end position="109"/>
    </location>
</feature>
<dbReference type="InterPro" id="IPR053973">
    <property type="entry name" value="ERMP1-like_C"/>
</dbReference>
<protein>
    <recommendedName>
        <fullName evidence="3">Endoplasmic reticulum metallopeptidase 1-like C-terminal domain-containing protein</fullName>
    </recommendedName>
</protein>
<keyword evidence="5" id="KW-1185">Reference proteome</keyword>
<evidence type="ECO:0000256" key="2">
    <source>
        <dbReference type="SAM" id="Phobius"/>
    </source>
</evidence>
<dbReference type="Proteomes" id="UP000036987">
    <property type="component" value="Unassembled WGS sequence"/>
</dbReference>
<keyword evidence="2" id="KW-1133">Transmembrane helix</keyword>
<feature type="transmembrane region" description="Helical" evidence="2">
    <location>
        <begin position="185"/>
        <end position="211"/>
    </location>
</feature>
<organism evidence="4 5">
    <name type="scientific">Zostera marina</name>
    <name type="common">Eelgrass</name>
    <dbReference type="NCBI Taxonomy" id="29655"/>
    <lineage>
        <taxon>Eukaryota</taxon>
        <taxon>Viridiplantae</taxon>
        <taxon>Streptophyta</taxon>
        <taxon>Embryophyta</taxon>
        <taxon>Tracheophyta</taxon>
        <taxon>Spermatophyta</taxon>
        <taxon>Magnoliopsida</taxon>
        <taxon>Liliopsida</taxon>
        <taxon>Zosteraceae</taxon>
        <taxon>Zostera</taxon>
    </lineage>
</organism>
<dbReference type="Pfam" id="PF22248">
    <property type="entry name" value="ERMP1_C"/>
    <property type="match status" value="1"/>
</dbReference>
<dbReference type="EMBL" id="LFYR01001278">
    <property type="protein sequence ID" value="KMZ63100.1"/>
    <property type="molecule type" value="Genomic_DNA"/>
</dbReference>
<feature type="transmembrane region" description="Helical" evidence="2">
    <location>
        <begin position="264"/>
        <end position="282"/>
    </location>
</feature>
<comment type="similarity">
    <text evidence="1">Belongs to the peptidase M28 family.</text>
</comment>
<comment type="caution">
    <text evidence="4">The sequence shown here is derived from an EMBL/GenBank/DDBJ whole genome shotgun (WGS) entry which is preliminary data.</text>
</comment>
<dbReference type="OrthoDB" id="76293at2759"/>
<accession>A0A0K9P4L2</accession>
<feature type="domain" description="Endoplasmic reticulum metallopeptidase 1-like C-terminal" evidence="3">
    <location>
        <begin position="286"/>
        <end position="509"/>
    </location>
</feature>
<sequence>MHVFYSRKASLILHSLPTIIYLLLPFLLHYPTFSLHLAFVTSMDLVKGTIFHTLGIILAIIVPVIFAIVRLLFSNFAMTWFANPFLGFLMFIPSSIIGLLIPRTVFGFFAISQDGTSLKKTSKKLSNEAYFWGAFSFYGFLTLVYLLSGLGGGFLAYILSMSMAVAWFFFRMACKRFGDQSIKSFAAYMIPMVPVIIYAVYFSGFLVQFLVEKMGMMGSLPQPYGYFVPDIVVAAVIGVVTGLCVGPLLPVVSYWLCRPSILKFLLQFTVIALAVSSQFFPYSTEAPKRVVLQHTFRTDNANRIVNSSYDFSVVDANSLEFLFKHAPDASKMLEIYPNFSLNNVIRSDRSSSVALFPISSLFSTSMKFPVKNVNILDHYQFTPQLSLIETVKSSKTGSRKVHLELYLGSLKEVWVAVLNITGPLSNWSFANSTLPAPETIDDGPPSYICRLSGNSHENWNFWLEANHSNALQIDVAVIDQYLTDDTKNLKSLFPRWADVIAYTSFLSSYYF</sequence>
<feature type="transmembrane region" description="Helical" evidence="2">
    <location>
        <begin position="51"/>
        <end position="73"/>
    </location>
</feature>
<keyword evidence="2" id="KW-0812">Transmembrane</keyword>
<feature type="transmembrane region" description="Helical" evidence="2">
    <location>
        <begin position="154"/>
        <end position="173"/>
    </location>
</feature>
<dbReference type="STRING" id="29655.A0A0K9P4L2"/>
<evidence type="ECO:0000313" key="4">
    <source>
        <dbReference type="EMBL" id="KMZ63100.1"/>
    </source>
</evidence>
<dbReference type="OMA" id="ADWMGIF"/>
<keyword evidence="2" id="KW-0472">Membrane</keyword>
<evidence type="ECO:0000259" key="3">
    <source>
        <dbReference type="Pfam" id="PF22248"/>
    </source>
</evidence>
<evidence type="ECO:0000313" key="5">
    <source>
        <dbReference type="Proteomes" id="UP000036987"/>
    </source>
</evidence>
<evidence type="ECO:0000256" key="1">
    <source>
        <dbReference type="ARBA" id="ARBA00010918"/>
    </source>
</evidence>
<feature type="transmembrane region" description="Helical" evidence="2">
    <location>
        <begin position="20"/>
        <end position="39"/>
    </location>
</feature>
<feature type="transmembrane region" description="Helical" evidence="2">
    <location>
        <begin position="231"/>
        <end position="257"/>
    </location>
</feature>
<name>A0A0K9P4L2_ZOSMR</name>
<feature type="transmembrane region" description="Helical" evidence="2">
    <location>
        <begin position="129"/>
        <end position="148"/>
    </location>
</feature>
<gene>
    <name evidence="4" type="ORF">ZOSMA_429G00050</name>
</gene>
<proteinExistence type="inferred from homology"/>
<reference evidence="5" key="1">
    <citation type="journal article" date="2016" name="Nature">
        <title>The genome of the seagrass Zostera marina reveals angiosperm adaptation to the sea.</title>
        <authorList>
            <person name="Olsen J.L."/>
            <person name="Rouze P."/>
            <person name="Verhelst B."/>
            <person name="Lin Y.-C."/>
            <person name="Bayer T."/>
            <person name="Collen J."/>
            <person name="Dattolo E."/>
            <person name="De Paoli E."/>
            <person name="Dittami S."/>
            <person name="Maumus F."/>
            <person name="Michel G."/>
            <person name="Kersting A."/>
            <person name="Lauritano C."/>
            <person name="Lohaus R."/>
            <person name="Toepel M."/>
            <person name="Tonon T."/>
            <person name="Vanneste K."/>
            <person name="Amirebrahimi M."/>
            <person name="Brakel J."/>
            <person name="Bostroem C."/>
            <person name="Chovatia M."/>
            <person name="Grimwood J."/>
            <person name="Jenkins J.W."/>
            <person name="Jueterbock A."/>
            <person name="Mraz A."/>
            <person name="Stam W.T."/>
            <person name="Tice H."/>
            <person name="Bornberg-Bauer E."/>
            <person name="Green P.J."/>
            <person name="Pearson G.A."/>
            <person name="Procaccini G."/>
            <person name="Duarte C.M."/>
            <person name="Schmutz J."/>
            <person name="Reusch T.B.H."/>
            <person name="Van de Peer Y."/>
        </authorList>
    </citation>
    <scope>NUCLEOTIDE SEQUENCE [LARGE SCALE GENOMIC DNA]</scope>
    <source>
        <strain evidence="5">cv. Finnish</strain>
    </source>
</reference>
<dbReference type="AlphaFoldDB" id="A0A0K9P4L2"/>